<dbReference type="KEGG" id="dfa:DFA_09357"/>
<dbReference type="AlphaFoldDB" id="F4Q7E5"/>
<reference evidence="2" key="1">
    <citation type="journal article" date="2011" name="Genome Res.">
        <title>Phylogeny-wide analysis of social amoeba genomes highlights ancient origins for complex intercellular communication.</title>
        <authorList>
            <person name="Heidel A.J."/>
            <person name="Lawal H.M."/>
            <person name="Felder M."/>
            <person name="Schilde C."/>
            <person name="Helps N.R."/>
            <person name="Tunggal B."/>
            <person name="Rivero F."/>
            <person name="John U."/>
            <person name="Schleicher M."/>
            <person name="Eichinger L."/>
            <person name="Platzer M."/>
            <person name="Noegel A.A."/>
            <person name="Schaap P."/>
            <person name="Gloeckner G."/>
        </authorList>
    </citation>
    <scope>NUCLEOTIDE SEQUENCE [LARGE SCALE GENOMIC DNA]</scope>
    <source>
        <strain evidence="2">SH3</strain>
    </source>
</reference>
<dbReference type="SUPFAM" id="SSF48403">
    <property type="entry name" value="Ankyrin repeat"/>
    <property type="match status" value="1"/>
</dbReference>
<gene>
    <name evidence="1" type="ORF">DFA_09357</name>
</gene>
<proteinExistence type="predicted"/>
<evidence type="ECO:0008006" key="3">
    <source>
        <dbReference type="Google" id="ProtNLM"/>
    </source>
</evidence>
<dbReference type="Gene3D" id="1.25.40.20">
    <property type="entry name" value="Ankyrin repeat-containing domain"/>
    <property type="match status" value="1"/>
</dbReference>
<keyword evidence="2" id="KW-1185">Reference proteome</keyword>
<dbReference type="PANTHER" id="PTHR46586:SF1">
    <property type="entry name" value="ANKYRIN REPEAT-CONTAINING PROTEIN"/>
    <property type="match status" value="1"/>
</dbReference>
<dbReference type="InterPro" id="IPR052050">
    <property type="entry name" value="SecEffector_AnkRepeat"/>
</dbReference>
<dbReference type="STRING" id="1054147.F4Q7E5"/>
<dbReference type="OrthoDB" id="76773at2759"/>
<organism evidence="1 2">
    <name type="scientific">Cavenderia fasciculata</name>
    <name type="common">Slime mold</name>
    <name type="synonym">Dictyostelium fasciculatum</name>
    <dbReference type="NCBI Taxonomy" id="261658"/>
    <lineage>
        <taxon>Eukaryota</taxon>
        <taxon>Amoebozoa</taxon>
        <taxon>Evosea</taxon>
        <taxon>Eumycetozoa</taxon>
        <taxon>Dictyostelia</taxon>
        <taxon>Acytosteliales</taxon>
        <taxon>Cavenderiaceae</taxon>
        <taxon>Cavenderia</taxon>
    </lineage>
</organism>
<evidence type="ECO:0000313" key="1">
    <source>
        <dbReference type="EMBL" id="EGG16327.1"/>
    </source>
</evidence>
<name>F4Q7E5_CACFS</name>
<evidence type="ECO:0000313" key="2">
    <source>
        <dbReference type="Proteomes" id="UP000007797"/>
    </source>
</evidence>
<accession>F4Q7E5</accession>
<dbReference type="InterPro" id="IPR036770">
    <property type="entry name" value="Ankyrin_rpt-contain_sf"/>
</dbReference>
<dbReference type="EMBL" id="GL883024">
    <property type="protein sequence ID" value="EGG16327.1"/>
    <property type="molecule type" value="Genomic_DNA"/>
</dbReference>
<dbReference type="PANTHER" id="PTHR46586">
    <property type="entry name" value="ANKYRIN REPEAT-CONTAINING PROTEIN"/>
    <property type="match status" value="1"/>
</dbReference>
<sequence>MTSSSLPTTTTTTTTYLTIFRVGYIRQLIFKHVEEISERIYSLENRYLKGRDIKELEFLGMITEYAMPWQFIKHYLPSSDHFLFERRMNTITRYCSHQNATLDTLLHLLEWSPDFNPNTKGLYPPYYQDLAHNIASNGHVDILDYMINKYSNNILFNSCPDVAAENGHLPMLKLLEPFIDFDHECLETAVSNQHHPIITFLVDRGVSFTDHSLELACQQGDLDLVKLIHQNRPDINADQSFMNGAIAGGHIEIVKSYYTDEEETTDDMDLACENGHFSIVEWLHQNTTAGCTTKAMDKSNSLQMIQFLHYNRTEGCTTDCMDNAVTRGDMDIVQFLHQNRTEGCTSKAMDRAKSLQMIQFLHYNRTEGCTTDCMNHAVTRGDMDIVQFLHQNRQEGCTTRGMDNVVVNGHIDMLKYLFLNRTERPSNHIMNYVGVVQPEQNGFEIIKFLYDYYKIPFTAVLINNCCTHGRLDIIQYIHQSLPTSPIWTKKAMDKASENGYIDIVKVEGCTTDAMDKAAERYIDIVKVCYHHHTNHSNHPSMDIPKQPILINIYYF</sequence>
<protein>
    <recommendedName>
        <fullName evidence="3">Ankyrin repeat-containing protein</fullName>
    </recommendedName>
</protein>
<dbReference type="RefSeq" id="XP_004354711.1">
    <property type="nucleotide sequence ID" value="XM_004354659.1"/>
</dbReference>
<dbReference type="Proteomes" id="UP000007797">
    <property type="component" value="Unassembled WGS sequence"/>
</dbReference>
<dbReference type="GeneID" id="14868415"/>